<feature type="transmembrane region" description="Helical" evidence="1">
    <location>
        <begin position="327"/>
        <end position="349"/>
    </location>
</feature>
<feature type="transmembrane region" description="Helical" evidence="1">
    <location>
        <begin position="241"/>
        <end position="260"/>
    </location>
</feature>
<dbReference type="InterPro" id="IPR036249">
    <property type="entry name" value="Thioredoxin-like_sf"/>
</dbReference>
<dbReference type="RefSeq" id="WP_011763336.1">
    <property type="nucleotide sequence ID" value="NC_008701.1"/>
</dbReference>
<accession>A1RUX9</accession>
<dbReference type="InterPro" id="IPR051790">
    <property type="entry name" value="Cytochrome_c-biogenesis_DsbD"/>
</dbReference>
<dbReference type="OrthoDB" id="115386at2157"/>
<dbReference type="KEGG" id="pis:Pisl_1607"/>
<dbReference type="PANTHER" id="PTHR31272:SF9">
    <property type="entry name" value="BLL1027 PROTEIN"/>
    <property type="match status" value="1"/>
</dbReference>
<feature type="transmembrane region" description="Helical" evidence="1">
    <location>
        <begin position="292"/>
        <end position="315"/>
    </location>
</feature>
<evidence type="ECO:0000313" key="3">
    <source>
        <dbReference type="Proteomes" id="UP000002595"/>
    </source>
</evidence>
<dbReference type="SUPFAM" id="SSF52833">
    <property type="entry name" value="Thioredoxin-like"/>
    <property type="match status" value="1"/>
</dbReference>
<gene>
    <name evidence="2" type="ordered locus">Pisl_1607</name>
</gene>
<evidence type="ECO:0000256" key="1">
    <source>
        <dbReference type="SAM" id="Phobius"/>
    </source>
</evidence>
<organism evidence="2 3">
    <name type="scientific">Pyrobaculum islandicum (strain DSM 4184 / JCM 9189 / GEO3)</name>
    <dbReference type="NCBI Taxonomy" id="384616"/>
    <lineage>
        <taxon>Archaea</taxon>
        <taxon>Thermoproteota</taxon>
        <taxon>Thermoprotei</taxon>
        <taxon>Thermoproteales</taxon>
        <taxon>Thermoproteaceae</taxon>
        <taxon>Pyrobaculum</taxon>
    </lineage>
</organism>
<protein>
    <submittedName>
        <fullName evidence="2">Cytochrome c biogenesis protein, transmembrane region</fullName>
    </submittedName>
</protein>
<dbReference type="HOGENOM" id="CLU_732847_0_0_2"/>
<dbReference type="EMBL" id="CP000504">
    <property type="protein sequence ID" value="ABL88761.1"/>
    <property type="molecule type" value="Genomic_DNA"/>
</dbReference>
<dbReference type="Gene3D" id="3.40.30.10">
    <property type="entry name" value="Glutaredoxin"/>
    <property type="match status" value="1"/>
</dbReference>
<dbReference type="STRING" id="384616.Pisl_1607"/>
<sequence>MKSLIVPLLISAFILALQIGQLHFVDVYSSQDFKNAIREGPVLIFIHQPDCPGCMYLKTQVFTDGQVVKALENIKLVAIDLSKYPLRSLDVVTDGQVYLYYGGSLFVQKTSGTQKIPVIGTPTVIMGFVRGGEIHTTFIMIGATDPATFLKFIKAAYGENFQTSPPSMRPPILVLQLTASFIAGAVSVFSPCVLPVLTIAATTYLARRSLPLVLIGMVLSFATLATVVTALASWIGEVTNTVLYAVGGVVLIAMGLVLVVERLNKAFVLWTSRFQTSAYKASRRGVGKIGDLTLGASLGAVWTPCIAPFFGAVVVANFVASALSRDYLALFVSTLAYATGLATVVYLLVETLRRGASRATKSIKWASWGRRLEYAVGFISIALGMLLVGEAAGLRVFSTLFKF</sequence>
<feature type="transmembrane region" description="Helical" evidence="1">
    <location>
        <begin position="212"/>
        <end position="235"/>
    </location>
</feature>
<keyword evidence="1" id="KW-1133">Transmembrane helix</keyword>
<dbReference type="GeneID" id="4618253"/>
<dbReference type="AlphaFoldDB" id="A1RUX9"/>
<dbReference type="eggNOG" id="arCOG02405">
    <property type="taxonomic scope" value="Archaea"/>
</dbReference>
<dbReference type="PANTHER" id="PTHR31272">
    <property type="entry name" value="CYTOCHROME C-TYPE BIOGENESIS PROTEIN HI_1454-RELATED"/>
    <property type="match status" value="1"/>
</dbReference>
<feature type="transmembrane region" description="Helical" evidence="1">
    <location>
        <begin position="374"/>
        <end position="397"/>
    </location>
</feature>
<keyword evidence="1" id="KW-0472">Membrane</keyword>
<reference evidence="2" key="1">
    <citation type="submission" date="2006-12" db="EMBL/GenBank/DDBJ databases">
        <title>Complete sequence of Pyrobaculum islandicum DSM 4184.</title>
        <authorList>
            <person name="Copeland A."/>
            <person name="Lucas S."/>
            <person name="Lapidus A."/>
            <person name="Barry K."/>
            <person name="Detter J.C."/>
            <person name="Glavina del Rio T."/>
            <person name="Dalin E."/>
            <person name="Tice H."/>
            <person name="Pitluck S."/>
            <person name="Meincke L."/>
            <person name="Brettin T."/>
            <person name="Bruce D."/>
            <person name="Han C."/>
            <person name="Tapia R."/>
            <person name="Gilna P."/>
            <person name="Schmutz J."/>
            <person name="Larimer F."/>
            <person name="Land M."/>
            <person name="Hauser L."/>
            <person name="Kyrpides N."/>
            <person name="Mikhailova N."/>
            <person name="Cozen A.E."/>
            <person name="Fitz-Gibbon S.T."/>
            <person name="House C.H."/>
            <person name="Saltikov C."/>
            <person name="Lowe T."/>
            <person name="Richardson P."/>
        </authorList>
    </citation>
    <scope>NUCLEOTIDE SEQUENCE [LARGE SCALE GENOMIC DNA]</scope>
    <source>
        <strain evidence="2">DSM 4184</strain>
    </source>
</reference>
<name>A1RUX9_PYRIL</name>
<feature type="transmembrane region" description="Helical" evidence="1">
    <location>
        <begin position="173"/>
        <end position="200"/>
    </location>
</feature>
<keyword evidence="1 2" id="KW-0812">Transmembrane</keyword>
<keyword evidence="3" id="KW-1185">Reference proteome</keyword>
<evidence type="ECO:0000313" key="2">
    <source>
        <dbReference type="EMBL" id="ABL88761.1"/>
    </source>
</evidence>
<dbReference type="Proteomes" id="UP000002595">
    <property type="component" value="Chromosome"/>
</dbReference>
<proteinExistence type="predicted"/>